<comment type="subcellular location">
    <subcellularLocation>
        <location evidence="1 7">Cell membrane</location>
        <topology evidence="1 7">Multi-pass membrane protein</topology>
    </subcellularLocation>
</comment>
<feature type="transmembrane region" description="Helical" evidence="7">
    <location>
        <begin position="92"/>
        <end position="113"/>
    </location>
</feature>
<dbReference type="CDD" id="cd06261">
    <property type="entry name" value="TM_PBP2"/>
    <property type="match status" value="1"/>
</dbReference>
<keyword evidence="4 7" id="KW-0812">Transmembrane</keyword>
<feature type="transmembrane region" description="Helical" evidence="7">
    <location>
        <begin position="229"/>
        <end position="248"/>
    </location>
</feature>
<evidence type="ECO:0000256" key="1">
    <source>
        <dbReference type="ARBA" id="ARBA00004651"/>
    </source>
</evidence>
<accession>A0A6N9YNX9</accession>
<dbReference type="SUPFAM" id="SSF161098">
    <property type="entry name" value="MetI-like"/>
    <property type="match status" value="1"/>
</dbReference>
<dbReference type="GO" id="GO:0005886">
    <property type="term" value="C:plasma membrane"/>
    <property type="evidence" value="ECO:0007669"/>
    <property type="project" value="UniProtKB-SubCell"/>
</dbReference>
<evidence type="ECO:0000313" key="11">
    <source>
        <dbReference type="Proteomes" id="UP000469185"/>
    </source>
</evidence>
<dbReference type="Proteomes" id="UP000469185">
    <property type="component" value="Unassembled WGS sequence"/>
</dbReference>
<sequence>MTLAAPAATVATDGPPPTRRPRIRRHRWFVPLAFIAPTLAIQATFLFLPLINTFVLAFTNASTIGGGTFVGLSNFTTLASDGAFWAAVGRTFLYMAVAVPAITVISLSVAVLVNTSVRGASIVRPILFSPLVMPMAVVAVVFQYVLSSDGLANQLLQGLRITTAPVPFLNDSDLALFSLMSVTVWKGCALYTLILLAALQNVSRDLDEAAQLDGASWWKRTLRVTLPQVQGTTTLVAILAAIATLRVFTEPFVMTGGGPGSSTETIVLYLFQRGINPGTDAGYASAVSLVLFVFVLAVAAVSWLVSRRDRA</sequence>
<dbReference type="GO" id="GO:0055085">
    <property type="term" value="P:transmembrane transport"/>
    <property type="evidence" value="ECO:0007669"/>
    <property type="project" value="InterPro"/>
</dbReference>
<dbReference type="Pfam" id="PF00528">
    <property type="entry name" value="BPD_transp_1"/>
    <property type="match status" value="1"/>
</dbReference>
<feature type="region of interest" description="Disordered" evidence="8">
    <location>
        <begin position="1"/>
        <end position="20"/>
    </location>
</feature>
<keyword evidence="2 7" id="KW-0813">Transport</keyword>
<dbReference type="PROSITE" id="PS50928">
    <property type="entry name" value="ABC_TM1"/>
    <property type="match status" value="1"/>
</dbReference>
<evidence type="ECO:0000256" key="6">
    <source>
        <dbReference type="ARBA" id="ARBA00023136"/>
    </source>
</evidence>
<dbReference type="RefSeq" id="WP_163819412.1">
    <property type="nucleotide sequence ID" value="NZ_JAAGOB010000007.1"/>
</dbReference>
<feature type="transmembrane region" description="Helical" evidence="7">
    <location>
        <begin position="125"/>
        <end position="146"/>
    </location>
</feature>
<dbReference type="EMBL" id="JAAGOB010000007">
    <property type="protein sequence ID" value="NED96640.1"/>
    <property type="molecule type" value="Genomic_DNA"/>
</dbReference>
<dbReference type="PANTHER" id="PTHR30193">
    <property type="entry name" value="ABC TRANSPORTER PERMEASE PROTEIN"/>
    <property type="match status" value="1"/>
</dbReference>
<protein>
    <submittedName>
        <fullName evidence="10">Sugar ABC transporter permease</fullName>
    </submittedName>
</protein>
<evidence type="ECO:0000256" key="2">
    <source>
        <dbReference type="ARBA" id="ARBA00022448"/>
    </source>
</evidence>
<evidence type="ECO:0000259" key="9">
    <source>
        <dbReference type="PROSITE" id="PS50928"/>
    </source>
</evidence>
<dbReference type="InterPro" id="IPR000515">
    <property type="entry name" value="MetI-like"/>
</dbReference>
<comment type="caution">
    <text evidence="10">The sequence shown here is derived from an EMBL/GenBank/DDBJ whole genome shotgun (WGS) entry which is preliminary data.</text>
</comment>
<feature type="transmembrane region" description="Helical" evidence="7">
    <location>
        <begin position="174"/>
        <end position="199"/>
    </location>
</feature>
<dbReference type="Gene3D" id="1.10.3720.10">
    <property type="entry name" value="MetI-like"/>
    <property type="match status" value="1"/>
</dbReference>
<reference evidence="10 11" key="1">
    <citation type="submission" date="2020-02" db="EMBL/GenBank/DDBJ databases">
        <authorList>
            <person name="Li X.-J."/>
            <person name="Feng X.-M."/>
        </authorList>
    </citation>
    <scope>NUCLEOTIDE SEQUENCE [LARGE SCALE GENOMIC DNA]</scope>
    <source>
        <strain evidence="10 11">CGMCC 4.7225</strain>
    </source>
</reference>
<proteinExistence type="inferred from homology"/>
<evidence type="ECO:0000256" key="8">
    <source>
        <dbReference type="SAM" id="MobiDB-lite"/>
    </source>
</evidence>
<keyword evidence="11" id="KW-1185">Reference proteome</keyword>
<dbReference type="SUPFAM" id="SSF160964">
    <property type="entry name" value="MalF N-terminal region-like"/>
    <property type="match status" value="1"/>
</dbReference>
<gene>
    <name evidence="10" type="ORF">G1H11_15125</name>
</gene>
<keyword evidence="3" id="KW-1003">Cell membrane</keyword>
<name>A0A6N9YNX9_9ACTN</name>
<comment type="similarity">
    <text evidence="7">Belongs to the binding-protein-dependent transport system permease family.</text>
</comment>
<keyword evidence="5 7" id="KW-1133">Transmembrane helix</keyword>
<organism evidence="10 11">
    <name type="scientific">Phytoactinopolyspora alkaliphila</name>
    <dbReference type="NCBI Taxonomy" id="1783498"/>
    <lineage>
        <taxon>Bacteria</taxon>
        <taxon>Bacillati</taxon>
        <taxon>Actinomycetota</taxon>
        <taxon>Actinomycetes</taxon>
        <taxon>Jiangellales</taxon>
        <taxon>Jiangellaceae</taxon>
        <taxon>Phytoactinopolyspora</taxon>
    </lineage>
</organism>
<dbReference type="InterPro" id="IPR051393">
    <property type="entry name" value="ABC_transporter_permease"/>
</dbReference>
<evidence type="ECO:0000256" key="4">
    <source>
        <dbReference type="ARBA" id="ARBA00022692"/>
    </source>
</evidence>
<evidence type="ECO:0000256" key="5">
    <source>
        <dbReference type="ARBA" id="ARBA00022989"/>
    </source>
</evidence>
<feature type="transmembrane region" description="Helical" evidence="7">
    <location>
        <begin position="283"/>
        <end position="305"/>
    </location>
</feature>
<evidence type="ECO:0000313" key="10">
    <source>
        <dbReference type="EMBL" id="NED96640.1"/>
    </source>
</evidence>
<feature type="transmembrane region" description="Helical" evidence="7">
    <location>
        <begin position="28"/>
        <end position="51"/>
    </location>
</feature>
<dbReference type="InterPro" id="IPR035906">
    <property type="entry name" value="MetI-like_sf"/>
</dbReference>
<evidence type="ECO:0000256" key="7">
    <source>
        <dbReference type="RuleBase" id="RU363032"/>
    </source>
</evidence>
<evidence type="ECO:0000256" key="3">
    <source>
        <dbReference type="ARBA" id="ARBA00022475"/>
    </source>
</evidence>
<dbReference type="PANTHER" id="PTHR30193:SF41">
    <property type="entry name" value="DIACETYLCHITOBIOSE UPTAKE SYSTEM PERMEASE PROTEIN NGCF"/>
    <property type="match status" value="1"/>
</dbReference>
<keyword evidence="6 7" id="KW-0472">Membrane</keyword>
<dbReference type="AlphaFoldDB" id="A0A6N9YNX9"/>
<feature type="domain" description="ABC transmembrane type-1" evidence="9">
    <location>
        <begin position="88"/>
        <end position="302"/>
    </location>
</feature>